<keyword evidence="3" id="KW-1185">Reference proteome</keyword>
<evidence type="ECO:0000256" key="1">
    <source>
        <dbReference type="SAM" id="MobiDB-lite"/>
    </source>
</evidence>
<dbReference type="AlphaFoldDB" id="A0A1I2EIT5"/>
<protein>
    <submittedName>
        <fullName evidence="2">Uncharacterized protein</fullName>
    </submittedName>
</protein>
<feature type="region of interest" description="Disordered" evidence="1">
    <location>
        <begin position="96"/>
        <end position="145"/>
    </location>
</feature>
<accession>A0A1I2EIT5</accession>
<feature type="region of interest" description="Disordered" evidence="1">
    <location>
        <begin position="271"/>
        <end position="336"/>
    </location>
</feature>
<reference evidence="3" key="1">
    <citation type="submission" date="2016-10" db="EMBL/GenBank/DDBJ databases">
        <authorList>
            <person name="Varghese N."/>
            <person name="Submissions S."/>
        </authorList>
    </citation>
    <scope>NUCLEOTIDE SEQUENCE [LARGE SCALE GENOMIC DNA]</scope>
    <source>
        <strain evidence="3">DSM 46838</strain>
    </source>
</reference>
<organism evidence="2 3">
    <name type="scientific">Blastococcus tunisiensis</name>
    <dbReference type="NCBI Taxonomy" id="1798228"/>
    <lineage>
        <taxon>Bacteria</taxon>
        <taxon>Bacillati</taxon>
        <taxon>Actinomycetota</taxon>
        <taxon>Actinomycetes</taxon>
        <taxon>Geodermatophilales</taxon>
        <taxon>Geodermatophilaceae</taxon>
        <taxon>Blastococcus</taxon>
    </lineage>
</organism>
<proteinExistence type="predicted"/>
<feature type="compositionally biased region" description="Basic residues" evidence="1">
    <location>
        <begin position="116"/>
        <end position="126"/>
    </location>
</feature>
<sequence>MVRSTEGACRRPLERVEQLDLLVELLGRALGDAPDPAALLSVAHALPCESLLHLGYLTLGSQHGHHPGARMSVIHNAADNPVRVPLTSRANSSLSCCTWPHGDEHRTTTVRPSVGARRRQAGRRGSGRGQPPGRPSGLRSRSASGRQWCRLLQPPARSWPQIPYGRFQRECNAPPPRSVHQSPIGGLPEHPTAANGAARAVMAHLRGRSRRLPRGGHGAAGVAGDRGRRPASPARPGTGGRSRHRAAHSSRGVCCDQRCLFSSPRCRPCPAGSGWLLRRGGQGHLRSPPTPGRSAGATRQARPGPRRCAADRTPAGQPRRATAGNAGAHPHRLRSP</sequence>
<gene>
    <name evidence="2" type="ORF">SAMN05216574_10777</name>
</gene>
<dbReference type="Proteomes" id="UP000198589">
    <property type="component" value="Unassembled WGS sequence"/>
</dbReference>
<dbReference type="EMBL" id="FOND01000007">
    <property type="protein sequence ID" value="SFE92775.1"/>
    <property type="molecule type" value="Genomic_DNA"/>
</dbReference>
<name>A0A1I2EIT5_9ACTN</name>
<evidence type="ECO:0000313" key="2">
    <source>
        <dbReference type="EMBL" id="SFE92775.1"/>
    </source>
</evidence>
<feature type="compositionally biased region" description="Low complexity" evidence="1">
    <location>
        <begin position="129"/>
        <end position="145"/>
    </location>
</feature>
<feature type="region of interest" description="Disordered" evidence="1">
    <location>
        <begin position="209"/>
        <end position="249"/>
    </location>
</feature>
<evidence type="ECO:0000313" key="3">
    <source>
        <dbReference type="Proteomes" id="UP000198589"/>
    </source>
</evidence>